<evidence type="ECO:0000313" key="2">
    <source>
        <dbReference type="Proteomes" id="UP000034392"/>
    </source>
</evidence>
<sequence length="57" mass="6129">MIDYFALGLSHLLLAIAAIRLSMNPRLDDDDGEGGDAETRAVPRWRRQAGSGDGTDA</sequence>
<accession>A0A0F7KV78</accession>
<dbReference type="EMBL" id="CP011452">
    <property type="protein sequence ID" value="AKH43137.1"/>
    <property type="molecule type" value="Genomic_DNA"/>
</dbReference>
<name>A0A0F7KV78_9SPHN</name>
<protein>
    <submittedName>
        <fullName evidence="1">Uncharacterized protein</fullName>
    </submittedName>
</protein>
<proteinExistence type="predicted"/>
<dbReference type="AlphaFoldDB" id="A0A0F7KV78"/>
<dbReference type="KEGG" id="aay:WYH_02103"/>
<gene>
    <name evidence="1" type="ORF">WYH_02103</name>
</gene>
<organism evidence="1 2">
    <name type="scientific">Croceibacterium atlanticum</name>
    <dbReference type="NCBI Taxonomy" id="1267766"/>
    <lineage>
        <taxon>Bacteria</taxon>
        <taxon>Pseudomonadati</taxon>
        <taxon>Pseudomonadota</taxon>
        <taxon>Alphaproteobacteria</taxon>
        <taxon>Sphingomonadales</taxon>
        <taxon>Erythrobacteraceae</taxon>
        <taxon>Croceibacterium</taxon>
    </lineage>
</organism>
<dbReference type="Proteomes" id="UP000034392">
    <property type="component" value="Chromosome"/>
</dbReference>
<reference evidence="1" key="1">
    <citation type="submission" date="2015-05" db="EMBL/GenBank/DDBJ databases">
        <title>The complete genome of Altererythrobacter atlanticus strain 26DY36.</title>
        <authorList>
            <person name="Wu Y.-H."/>
            <person name="Cheng H."/>
            <person name="Wu X.-W."/>
        </authorList>
    </citation>
    <scope>NUCLEOTIDE SEQUENCE [LARGE SCALE GENOMIC DNA]</scope>
    <source>
        <strain evidence="1">26DY36</strain>
    </source>
</reference>
<dbReference type="STRING" id="1267766.WYH_02103"/>
<keyword evidence="2" id="KW-1185">Reference proteome</keyword>
<dbReference type="RefSeq" id="WP_156320124.1">
    <property type="nucleotide sequence ID" value="NZ_CP011452.2"/>
</dbReference>
<evidence type="ECO:0000313" key="1">
    <source>
        <dbReference type="EMBL" id="AKH43137.1"/>
    </source>
</evidence>
<dbReference type="PATRIC" id="fig|1267766.3.peg.2128"/>